<organism evidence="2 3">
    <name type="scientific">Brevibacillus formosus</name>
    <dbReference type="NCBI Taxonomy" id="54913"/>
    <lineage>
        <taxon>Bacteria</taxon>
        <taxon>Bacillati</taxon>
        <taxon>Bacillota</taxon>
        <taxon>Bacilli</taxon>
        <taxon>Bacillales</taxon>
        <taxon>Paenibacillaceae</taxon>
        <taxon>Brevibacillus</taxon>
    </lineage>
</organism>
<gene>
    <name evidence="2" type="ORF">BFO01nite_49420</name>
</gene>
<feature type="transmembrane region" description="Helical" evidence="1">
    <location>
        <begin position="6"/>
        <end position="23"/>
    </location>
</feature>
<keyword evidence="1" id="KW-0812">Transmembrane</keyword>
<keyword evidence="1" id="KW-0472">Membrane</keyword>
<keyword evidence="1" id="KW-1133">Transmembrane helix</keyword>
<name>A0ABQ0TC80_9BACL</name>
<sequence>MRKKPLIIGTAFVLFIFILLLYMNNESTEKPILQSNESTFEFGTVVEQKYQFRNNDLYWIKRIEAHKDSSPYVFHLRVPGNNAVFRYNEYQDNKFEKSVWKIIKLNDVQFLPLSTGFIETENRNIWISMPNVYANLGKGTIEEKFDLQEQIQVIKDEEGYLLEITLPVYQGLISEIWALESNDKLVRWDYGRMSDIWLTLDLNRKGKWSYDGYYVKSPSTYLPYNKNSFWRIPENYILKSFIYTGESRIAEDMGYVMLETALKNQEAEGYWKSLPASTWLQNDYGIQDGFFDTRFNIGQADLLLEGCKKYQEEKFCKATQRFADYFSNHAEKNHFNVLGGKVGWLVEDYAHPNGNWPTHVSLNHQLAEINYLYKMYNHFHNENYKVLAEKLLYGIENIGGKWITESSDLHYAYFPNGTLGRPDYPYLTFNDLQETQKWQREIYGTENDKLNQLIQSKKKWMQSNNIKNPFGRL</sequence>
<dbReference type="RefSeq" id="WP_052773409.1">
    <property type="nucleotide sequence ID" value="NZ_BJOL01000034.1"/>
</dbReference>
<evidence type="ECO:0000313" key="2">
    <source>
        <dbReference type="EMBL" id="GED60810.1"/>
    </source>
</evidence>
<accession>A0ABQ0TC80</accession>
<protein>
    <recommendedName>
        <fullName evidence="4">D-glucuronyl C5-epimerase C-terminal domain-containing protein</fullName>
    </recommendedName>
</protein>
<keyword evidence="3" id="KW-1185">Reference proteome</keyword>
<evidence type="ECO:0000256" key="1">
    <source>
        <dbReference type="SAM" id="Phobius"/>
    </source>
</evidence>
<evidence type="ECO:0000313" key="3">
    <source>
        <dbReference type="Proteomes" id="UP000319498"/>
    </source>
</evidence>
<dbReference type="Proteomes" id="UP000319498">
    <property type="component" value="Unassembled WGS sequence"/>
</dbReference>
<dbReference type="GeneID" id="87586409"/>
<dbReference type="EMBL" id="BJOL01000034">
    <property type="protein sequence ID" value="GED60810.1"/>
    <property type="molecule type" value="Genomic_DNA"/>
</dbReference>
<reference evidence="2 3" key="1">
    <citation type="submission" date="2019-06" db="EMBL/GenBank/DDBJ databases">
        <title>Whole genome shotgun sequence of Brevibacillus formosus NBRC 15716.</title>
        <authorList>
            <person name="Hosoyama A."/>
            <person name="Uohara A."/>
            <person name="Ohji S."/>
            <person name="Ichikawa N."/>
        </authorList>
    </citation>
    <scope>NUCLEOTIDE SEQUENCE [LARGE SCALE GENOMIC DNA]</scope>
    <source>
        <strain evidence="2 3">NBRC 15716</strain>
    </source>
</reference>
<comment type="caution">
    <text evidence="2">The sequence shown here is derived from an EMBL/GenBank/DDBJ whole genome shotgun (WGS) entry which is preliminary data.</text>
</comment>
<proteinExistence type="predicted"/>
<evidence type="ECO:0008006" key="4">
    <source>
        <dbReference type="Google" id="ProtNLM"/>
    </source>
</evidence>